<evidence type="ECO:0000256" key="1">
    <source>
        <dbReference type="SAM" id="MobiDB-lite"/>
    </source>
</evidence>
<keyword evidence="4" id="KW-1185">Reference proteome</keyword>
<reference evidence="3" key="1">
    <citation type="submission" date="2023-08" db="EMBL/GenBank/DDBJ databases">
        <authorList>
            <person name="Alioto T."/>
            <person name="Alioto T."/>
            <person name="Gomez Garrido J."/>
        </authorList>
    </citation>
    <scope>NUCLEOTIDE SEQUENCE</scope>
</reference>
<name>A0AA36B2L8_OCTVU</name>
<gene>
    <name evidence="3" type="ORF">OCTVUL_1B004240</name>
</gene>
<dbReference type="AlphaFoldDB" id="A0AA36B2L8"/>
<sequence length="118" mass="12904">MAQIERKKNEFVRSTVLIRTPLEKLDIIFKSGDKNYDTACEKPHAESSDNRVKKLNKEGNNKRNCGSHEKKVAAVVIDVPLATSVIVNVLVMVGFADQSGGDSVVVDGDVGMSLLIVY</sequence>
<keyword evidence="2" id="KW-0472">Membrane</keyword>
<keyword evidence="2" id="KW-0812">Transmembrane</keyword>
<protein>
    <submittedName>
        <fullName evidence="3">Uncharacterized protein</fullName>
    </submittedName>
</protein>
<dbReference type="Proteomes" id="UP001162480">
    <property type="component" value="Chromosome 8"/>
</dbReference>
<dbReference type="EMBL" id="OX597821">
    <property type="protein sequence ID" value="CAI9726474.1"/>
    <property type="molecule type" value="Genomic_DNA"/>
</dbReference>
<feature type="region of interest" description="Disordered" evidence="1">
    <location>
        <begin position="40"/>
        <end position="64"/>
    </location>
</feature>
<keyword evidence="2" id="KW-1133">Transmembrane helix</keyword>
<evidence type="ECO:0000313" key="4">
    <source>
        <dbReference type="Proteomes" id="UP001162480"/>
    </source>
</evidence>
<proteinExistence type="predicted"/>
<evidence type="ECO:0000256" key="2">
    <source>
        <dbReference type="SAM" id="Phobius"/>
    </source>
</evidence>
<accession>A0AA36B2L8</accession>
<organism evidence="3 4">
    <name type="scientific">Octopus vulgaris</name>
    <name type="common">Common octopus</name>
    <dbReference type="NCBI Taxonomy" id="6645"/>
    <lineage>
        <taxon>Eukaryota</taxon>
        <taxon>Metazoa</taxon>
        <taxon>Spiralia</taxon>
        <taxon>Lophotrochozoa</taxon>
        <taxon>Mollusca</taxon>
        <taxon>Cephalopoda</taxon>
        <taxon>Coleoidea</taxon>
        <taxon>Octopodiformes</taxon>
        <taxon>Octopoda</taxon>
        <taxon>Incirrata</taxon>
        <taxon>Octopodidae</taxon>
        <taxon>Octopus</taxon>
    </lineage>
</organism>
<evidence type="ECO:0000313" key="3">
    <source>
        <dbReference type="EMBL" id="CAI9726474.1"/>
    </source>
</evidence>
<feature type="transmembrane region" description="Helical" evidence="2">
    <location>
        <begin position="72"/>
        <end position="96"/>
    </location>
</feature>